<dbReference type="InterPro" id="IPR013897">
    <property type="entry name" value="Duc1"/>
</dbReference>
<dbReference type="eggNOG" id="ENOG502RXNE">
    <property type="taxonomic scope" value="Eukaryota"/>
</dbReference>
<gene>
    <name evidence="3" type="ORF">PSEUBRA_SCAF1g00158</name>
</gene>
<sequence>MPRLKVQVGPDRFHMEDCRLNDTEHPHEISTDHFVGRVLVRILDAPGAQPSQPGREYFEGRSRKFCIQIEGRFKQRLSGNDVLFGTDFDRFVDFPRAPFNAGMRVAKYIDPCTFYELHPDSGRPYIMSPYIACMNTFCAWPAPSRAHDAVVVLRHTHRGTTPDSSRPATPTIDPEKSNNNPQGALVASPAESEEDEGDIVPRESLDRSRSMSEKSAPSKKKKGWFGGFGGSGAPKEERVLKKYWRFVGFKDEPRVRALLEAHHAKLKSARQDETHAVARQGSVGSVGSGDVQHGAGQRMLSFLGSGKRGDHERTPDRAHTPQYQDASEEMPLSPHVGSGRFSDLGAGDIAAAPPGDVGEEDKEPALVAPKPKHGVAMPVDEDNAAAAGAAPAPSASAPQSTPSAKADMPKLERITTSIRHEMEESAKSDGLKDGDFKLADTLSHTHLSRSSSAQSSRSSPSKLDEQLGPWRFADPSTDMIEDNAFIFTTQSLPVPRRRKHFASEKNRLDFTYDPDVVYGASFFTDAMDFNTFNLGIGPVKLNVAKWFKDMPVRYTLRSTTDENLTYATISFQLVDD</sequence>
<evidence type="ECO:0000313" key="3">
    <source>
        <dbReference type="EMBL" id="EST09741.1"/>
    </source>
</evidence>
<organism evidence="3 4">
    <name type="scientific">Kalmanozyma brasiliensis (strain GHG001)</name>
    <name type="common">Yeast</name>
    <name type="synonym">Pseudozyma brasiliensis</name>
    <dbReference type="NCBI Taxonomy" id="1365824"/>
    <lineage>
        <taxon>Eukaryota</taxon>
        <taxon>Fungi</taxon>
        <taxon>Dikarya</taxon>
        <taxon>Basidiomycota</taxon>
        <taxon>Ustilaginomycotina</taxon>
        <taxon>Ustilaginomycetes</taxon>
        <taxon>Ustilaginales</taxon>
        <taxon>Ustilaginaceae</taxon>
        <taxon>Kalmanozyma</taxon>
    </lineage>
</organism>
<dbReference type="Pfam" id="PF08588">
    <property type="entry name" value="Duc1"/>
    <property type="match status" value="2"/>
</dbReference>
<feature type="region of interest" description="Disordered" evidence="1">
    <location>
        <begin position="445"/>
        <end position="470"/>
    </location>
</feature>
<evidence type="ECO:0000313" key="4">
    <source>
        <dbReference type="Proteomes" id="UP000019377"/>
    </source>
</evidence>
<feature type="compositionally biased region" description="Low complexity" evidence="1">
    <location>
        <begin position="345"/>
        <end position="356"/>
    </location>
</feature>
<keyword evidence="4" id="KW-1185">Reference proteome</keyword>
<feature type="compositionally biased region" description="Polar residues" evidence="1">
    <location>
        <begin position="159"/>
        <end position="168"/>
    </location>
</feature>
<feature type="compositionally biased region" description="Basic and acidic residues" evidence="1">
    <location>
        <begin position="199"/>
        <end position="212"/>
    </location>
</feature>
<dbReference type="PANTHER" id="PTHR34826:SF1">
    <property type="entry name" value="UPF0590 PROTEIN C594.01"/>
    <property type="match status" value="1"/>
</dbReference>
<name>V5EGR3_KALBG</name>
<feature type="domain" description="Domain of unknown function at the cortex 1" evidence="2">
    <location>
        <begin position="461"/>
        <end position="574"/>
    </location>
</feature>
<reference evidence="4" key="1">
    <citation type="journal article" date="2013" name="Genome Announc.">
        <title>Draft genome sequence of Pseudozyma brasiliensis sp. nov. strain GHG001, a high producer of endo-1,4-xylanase isolated from an insect pest of sugarcane.</title>
        <authorList>
            <person name="Oliveira J.V.D.C."/>
            <person name="dos Santos R.A.C."/>
            <person name="Borges T.A."/>
            <person name="Riano-Pachon D.M."/>
            <person name="Goldman G.H."/>
        </authorList>
    </citation>
    <scope>NUCLEOTIDE SEQUENCE [LARGE SCALE GENOMIC DNA]</scope>
    <source>
        <strain evidence="4">GHG001</strain>
    </source>
</reference>
<dbReference type="Proteomes" id="UP000019377">
    <property type="component" value="Unassembled WGS sequence"/>
</dbReference>
<evidence type="ECO:0000259" key="2">
    <source>
        <dbReference type="Pfam" id="PF08588"/>
    </source>
</evidence>
<proteinExistence type="predicted"/>
<evidence type="ECO:0000256" key="1">
    <source>
        <dbReference type="SAM" id="MobiDB-lite"/>
    </source>
</evidence>
<dbReference type="HOGENOM" id="CLU_018641_0_0_1"/>
<feature type="compositionally biased region" description="Low complexity" evidence="1">
    <location>
        <begin position="384"/>
        <end position="406"/>
    </location>
</feature>
<dbReference type="AlphaFoldDB" id="V5EGR3"/>
<feature type="region of interest" description="Disordered" evidence="1">
    <location>
        <begin position="156"/>
        <end position="231"/>
    </location>
</feature>
<dbReference type="OMA" id="APFNAGM"/>
<accession>V5EGR3</accession>
<dbReference type="RefSeq" id="XP_016294730.1">
    <property type="nucleotide sequence ID" value="XM_016435720.1"/>
</dbReference>
<feature type="region of interest" description="Disordered" evidence="1">
    <location>
        <begin position="384"/>
        <end position="410"/>
    </location>
</feature>
<feature type="region of interest" description="Disordered" evidence="1">
    <location>
        <begin position="304"/>
        <end position="362"/>
    </location>
</feature>
<feature type="compositionally biased region" description="Low complexity" evidence="1">
    <location>
        <begin position="445"/>
        <end position="461"/>
    </location>
</feature>
<dbReference type="OrthoDB" id="2119945at2759"/>
<dbReference type="EMBL" id="KI545851">
    <property type="protein sequence ID" value="EST09741.1"/>
    <property type="molecule type" value="Genomic_DNA"/>
</dbReference>
<dbReference type="GeneID" id="27418349"/>
<feature type="domain" description="Domain of unknown function at the cortex 1" evidence="2">
    <location>
        <begin position="3"/>
        <end position="225"/>
    </location>
</feature>
<dbReference type="PANTHER" id="PTHR34826">
    <property type="entry name" value="UPF0590 PROTEIN C409.17C"/>
    <property type="match status" value="1"/>
</dbReference>
<feature type="compositionally biased region" description="Basic and acidic residues" evidence="1">
    <location>
        <begin position="307"/>
        <end position="319"/>
    </location>
</feature>
<protein>
    <recommendedName>
        <fullName evidence="2">Domain of unknown function at the cortex 1 domain-containing protein</fullName>
    </recommendedName>
</protein>